<sequence>MLLTETIQELYTPSETDATSIFEESLPTVFSDPRVQHGEPGEYLLYKNEELGDFKLKLATPDPSNTSLFSHYIWNASEDITNASTNVPTAPENITNAEFNVAGKKVLEVGAGVGLPGIIAVYCEAEETVISDYPAKEILDNIQTNLEINLSRSQLAKVSVIGHEWGQTDDKLCTSRPGAFDKIIAADCFWMDSQHENLAKSVKALLARDGELLAFAGFHTGRAKVAGFFDAAERAGLVSVKITEKDIEGVEREWVRDRGQEDPVERKRWLAIGVFKHKDL</sequence>
<proteinExistence type="predicted"/>
<dbReference type="GO" id="GO:0005737">
    <property type="term" value="C:cytoplasm"/>
    <property type="evidence" value="ECO:0007669"/>
    <property type="project" value="TreeGrafter"/>
</dbReference>
<dbReference type="Pfam" id="PF10294">
    <property type="entry name" value="Methyltransf_16"/>
    <property type="match status" value="1"/>
</dbReference>
<dbReference type="PANTHER" id="PTHR14614:SF104">
    <property type="entry name" value="N-METHYLTRANSFERASE, PUTATIVE (AFU_ORTHOLOGUE AFUA_1G17750)-RELATED"/>
    <property type="match status" value="1"/>
</dbReference>
<keyword evidence="2" id="KW-1185">Reference proteome</keyword>
<dbReference type="EMBL" id="NESQ01000232">
    <property type="protein sequence ID" value="PUU75440.1"/>
    <property type="molecule type" value="Genomic_DNA"/>
</dbReference>
<dbReference type="OrthoDB" id="407325at2759"/>
<dbReference type="Gene3D" id="3.40.50.150">
    <property type="entry name" value="Vaccinia Virus protein VP39"/>
    <property type="match status" value="1"/>
</dbReference>
<comment type="caution">
    <text evidence="1">The sequence shown here is derived from an EMBL/GenBank/DDBJ whole genome shotgun (WGS) entry which is preliminary data.</text>
</comment>
<accession>A0A2T6ZIX2</accession>
<protein>
    <recommendedName>
        <fullName evidence="3">Methyltransferase-domain-containing protein</fullName>
    </recommendedName>
</protein>
<evidence type="ECO:0000313" key="2">
    <source>
        <dbReference type="Proteomes" id="UP000244722"/>
    </source>
</evidence>
<dbReference type="PANTHER" id="PTHR14614">
    <property type="entry name" value="HEPATOCELLULAR CARCINOMA-ASSOCIATED ANTIGEN"/>
    <property type="match status" value="1"/>
</dbReference>
<dbReference type="SUPFAM" id="SSF53335">
    <property type="entry name" value="S-adenosyl-L-methionine-dependent methyltransferases"/>
    <property type="match status" value="1"/>
</dbReference>
<reference evidence="1 2" key="1">
    <citation type="submission" date="2017-04" db="EMBL/GenBank/DDBJ databases">
        <title>Draft genome sequence of Tuber borchii Vittad., a whitish edible truffle.</title>
        <authorList>
            <consortium name="DOE Joint Genome Institute"/>
            <person name="Murat C."/>
            <person name="Kuo A."/>
            <person name="Barry K.W."/>
            <person name="Clum A."/>
            <person name="Dockter R.B."/>
            <person name="Fauchery L."/>
            <person name="Iotti M."/>
            <person name="Kohler A."/>
            <person name="Labutti K."/>
            <person name="Lindquist E.A."/>
            <person name="Lipzen A."/>
            <person name="Ohm R.A."/>
            <person name="Wang M."/>
            <person name="Grigoriev I.V."/>
            <person name="Zambonelli A."/>
            <person name="Martin F.M."/>
        </authorList>
    </citation>
    <scope>NUCLEOTIDE SEQUENCE [LARGE SCALE GENOMIC DNA]</scope>
    <source>
        <strain evidence="1 2">Tbo3840</strain>
    </source>
</reference>
<dbReference type="AlphaFoldDB" id="A0A2T6ZIX2"/>
<name>A0A2T6ZIX2_TUBBO</name>
<evidence type="ECO:0008006" key="3">
    <source>
        <dbReference type="Google" id="ProtNLM"/>
    </source>
</evidence>
<dbReference type="InterPro" id="IPR019410">
    <property type="entry name" value="Methyltransf_16"/>
</dbReference>
<organism evidence="1 2">
    <name type="scientific">Tuber borchii</name>
    <name type="common">White truffle</name>
    <dbReference type="NCBI Taxonomy" id="42251"/>
    <lineage>
        <taxon>Eukaryota</taxon>
        <taxon>Fungi</taxon>
        <taxon>Dikarya</taxon>
        <taxon>Ascomycota</taxon>
        <taxon>Pezizomycotina</taxon>
        <taxon>Pezizomycetes</taxon>
        <taxon>Pezizales</taxon>
        <taxon>Tuberaceae</taxon>
        <taxon>Tuber</taxon>
    </lineage>
</organism>
<dbReference type="GO" id="GO:0008757">
    <property type="term" value="F:S-adenosylmethionine-dependent methyltransferase activity"/>
    <property type="evidence" value="ECO:0007669"/>
    <property type="project" value="UniProtKB-ARBA"/>
</dbReference>
<gene>
    <name evidence="1" type="ORF">B9Z19DRAFT_1067431</name>
</gene>
<dbReference type="Proteomes" id="UP000244722">
    <property type="component" value="Unassembled WGS sequence"/>
</dbReference>
<evidence type="ECO:0000313" key="1">
    <source>
        <dbReference type="EMBL" id="PUU75440.1"/>
    </source>
</evidence>
<dbReference type="InterPro" id="IPR029063">
    <property type="entry name" value="SAM-dependent_MTases_sf"/>
</dbReference>